<dbReference type="InterPro" id="IPR005135">
    <property type="entry name" value="Endo/exonuclease/phosphatase"/>
</dbReference>
<dbReference type="InterPro" id="IPR050410">
    <property type="entry name" value="CCR4/nocturin_mRNA_transcr"/>
</dbReference>
<dbReference type="RefSeq" id="WP_269885661.1">
    <property type="nucleotide sequence ID" value="NZ_JAQAGZ010000032.1"/>
</dbReference>
<dbReference type="Gene3D" id="3.60.10.10">
    <property type="entry name" value="Endonuclease/exonuclease/phosphatase"/>
    <property type="match status" value="1"/>
</dbReference>
<dbReference type="CDD" id="cd09083">
    <property type="entry name" value="EEP-1"/>
    <property type="match status" value="1"/>
</dbReference>
<dbReference type="EMBL" id="JAQAGZ010000032">
    <property type="protein sequence ID" value="MCZ8517128.1"/>
    <property type="molecule type" value="Genomic_DNA"/>
</dbReference>
<dbReference type="SUPFAM" id="SSF56219">
    <property type="entry name" value="DNase I-like"/>
    <property type="match status" value="1"/>
</dbReference>
<reference evidence="2 3" key="1">
    <citation type="submission" date="2022-12" db="EMBL/GenBank/DDBJ databases">
        <title>Draft genome sequence of Paenibacillus sp. dW9.</title>
        <authorList>
            <person name="Choi E.-W."/>
            <person name="Kim D.-U."/>
        </authorList>
    </citation>
    <scope>NUCLEOTIDE SEQUENCE [LARGE SCALE GENOMIC DNA]</scope>
    <source>
        <strain evidence="3">dW9</strain>
    </source>
</reference>
<dbReference type="PANTHER" id="PTHR12121:SF36">
    <property type="entry name" value="ENDONUCLEASE_EXONUCLEASE_PHOSPHATASE DOMAIN-CONTAINING PROTEIN"/>
    <property type="match status" value="1"/>
</dbReference>
<accession>A0ABT4QJS3</accession>
<comment type="caution">
    <text evidence="2">The sequence shown here is derived from an EMBL/GenBank/DDBJ whole genome shotgun (WGS) entry which is preliminary data.</text>
</comment>
<keyword evidence="3" id="KW-1185">Reference proteome</keyword>
<keyword evidence="2" id="KW-0378">Hydrolase</keyword>
<name>A0ABT4QJS3_9BACL</name>
<dbReference type="Pfam" id="PF03372">
    <property type="entry name" value="Exo_endo_phos"/>
    <property type="match status" value="1"/>
</dbReference>
<feature type="domain" description="Endonuclease/exonuclease/phosphatase" evidence="1">
    <location>
        <begin position="6"/>
        <end position="255"/>
    </location>
</feature>
<gene>
    <name evidence="2" type="ORF">O9H85_33215</name>
</gene>
<keyword evidence="2" id="KW-0255">Endonuclease</keyword>
<dbReference type="Proteomes" id="UP001527882">
    <property type="component" value="Unassembled WGS sequence"/>
</dbReference>
<dbReference type="GO" id="GO:0004519">
    <property type="term" value="F:endonuclease activity"/>
    <property type="evidence" value="ECO:0007669"/>
    <property type="project" value="UniProtKB-KW"/>
</dbReference>
<keyword evidence="2" id="KW-0540">Nuclease</keyword>
<evidence type="ECO:0000313" key="3">
    <source>
        <dbReference type="Proteomes" id="UP001527882"/>
    </source>
</evidence>
<evidence type="ECO:0000259" key="1">
    <source>
        <dbReference type="Pfam" id="PF03372"/>
    </source>
</evidence>
<protein>
    <submittedName>
        <fullName evidence="2">Endonuclease/exonuclease/phosphatase family protein</fullName>
    </submittedName>
</protein>
<evidence type="ECO:0000313" key="2">
    <source>
        <dbReference type="EMBL" id="MCZ8517128.1"/>
    </source>
</evidence>
<dbReference type="PANTHER" id="PTHR12121">
    <property type="entry name" value="CARBON CATABOLITE REPRESSOR PROTEIN 4"/>
    <property type="match status" value="1"/>
</dbReference>
<sequence>MRFQAMTFNLRYDNLGDGPNQWSYRIDAVAAMIREHDPLVVGTQEGFYSMLIPLAEWLDDYAWTGTGRLGGQENEHCAIFYKKRELQLAETGTFWLSEQPDTPGSKSWDSNLPRICTWARFIHLETGLELAVFNTHLDHIGQRARSEGARMIKRAIKSLRERHGIAVLLTGDFNSHPGDDPIRFLRGETDAAETEPKMLTDAYTALQGDIGLSAHSFQGGAEGEPIDYIFATPELHIAEVRIDRSRIQGRYPSDHYPVIAGMEFRRGGASV</sequence>
<organism evidence="2 3">
    <name type="scientific">Paenibacillus gyeongsangnamensis</name>
    <dbReference type="NCBI Taxonomy" id="3388067"/>
    <lineage>
        <taxon>Bacteria</taxon>
        <taxon>Bacillati</taxon>
        <taxon>Bacillota</taxon>
        <taxon>Bacilli</taxon>
        <taxon>Bacillales</taxon>
        <taxon>Paenibacillaceae</taxon>
        <taxon>Paenibacillus</taxon>
    </lineage>
</organism>
<proteinExistence type="predicted"/>
<dbReference type="InterPro" id="IPR036691">
    <property type="entry name" value="Endo/exonu/phosph_ase_sf"/>
</dbReference>